<proteinExistence type="predicted"/>
<dbReference type="RefSeq" id="WP_176965289.1">
    <property type="nucleotide sequence ID" value="NZ_CP058215.1"/>
</dbReference>
<dbReference type="EMBL" id="CP058215">
    <property type="protein sequence ID" value="QLC50233.1"/>
    <property type="molecule type" value="Genomic_DNA"/>
</dbReference>
<reference evidence="1 2" key="1">
    <citation type="submission" date="2020-06" db="EMBL/GenBank/DDBJ databases">
        <title>Methanolobus halotolerans sp. nov., isolated from a saline lake Tus in Siberia.</title>
        <authorList>
            <person name="Shen Y."/>
            <person name="Chen S.-C."/>
            <person name="Lai M.-C."/>
            <person name="Huang H.-H."/>
            <person name="Chiu H.-H."/>
            <person name="Tang S.-L."/>
            <person name="Rogozin D.Y."/>
            <person name="Degermendzhy A.G."/>
        </authorList>
    </citation>
    <scope>NUCLEOTIDE SEQUENCE [LARGE SCALE GENOMIC DNA]</scope>
    <source>
        <strain evidence="1 2">DSM 21339</strain>
    </source>
</reference>
<gene>
    <name evidence="1" type="ORF">HWN40_08260</name>
</gene>
<dbReference type="OrthoDB" id="122331at2157"/>
<protein>
    <submittedName>
        <fullName evidence="1">Uncharacterized protein</fullName>
    </submittedName>
</protein>
<dbReference type="AlphaFoldDB" id="A0A7D5E6X8"/>
<accession>A0A7D5E6X8</accession>
<dbReference type="GeneID" id="55821661"/>
<name>A0A7D5E6X8_9EURY</name>
<evidence type="ECO:0000313" key="1">
    <source>
        <dbReference type="EMBL" id="QLC50233.1"/>
    </source>
</evidence>
<sequence length="59" mass="6877">MCIIETIGYSEENKKTYCSDCIIFRKTGKCEYLKYLESKVRADLTKDTHPEIMVDDCGF</sequence>
<evidence type="ECO:0000313" key="2">
    <source>
        <dbReference type="Proteomes" id="UP000509594"/>
    </source>
</evidence>
<keyword evidence="2" id="KW-1185">Reference proteome</keyword>
<organism evidence="1 2">
    <name type="scientific">Methanolobus zinderi</name>
    <dbReference type="NCBI Taxonomy" id="536044"/>
    <lineage>
        <taxon>Archaea</taxon>
        <taxon>Methanobacteriati</taxon>
        <taxon>Methanobacteriota</taxon>
        <taxon>Stenosarchaea group</taxon>
        <taxon>Methanomicrobia</taxon>
        <taxon>Methanosarcinales</taxon>
        <taxon>Methanosarcinaceae</taxon>
        <taxon>Methanolobus</taxon>
    </lineage>
</organism>
<dbReference type="Proteomes" id="UP000509594">
    <property type="component" value="Chromosome"/>
</dbReference>
<dbReference type="KEGG" id="mzi:HWN40_08260"/>